<accession>A0A6A6HI48</accession>
<evidence type="ECO:0000313" key="2">
    <source>
        <dbReference type="EMBL" id="KAF2237814.1"/>
    </source>
</evidence>
<protein>
    <submittedName>
        <fullName evidence="2">Uncharacterized protein</fullName>
    </submittedName>
</protein>
<proteinExistence type="predicted"/>
<evidence type="ECO:0000313" key="3">
    <source>
        <dbReference type="Proteomes" id="UP000800092"/>
    </source>
</evidence>
<dbReference type="AlphaFoldDB" id="A0A6A6HI48"/>
<organism evidence="2 3">
    <name type="scientific">Viridothelium virens</name>
    <name type="common">Speckled blister lichen</name>
    <name type="synonym">Trypethelium virens</name>
    <dbReference type="NCBI Taxonomy" id="1048519"/>
    <lineage>
        <taxon>Eukaryota</taxon>
        <taxon>Fungi</taxon>
        <taxon>Dikarya</taxon>
        <taxon>Ascomycota</taxon>
        <taxon>Pezizomycotina</taxon>
        <taxon>Dothideomycetes</taxon>
        <taxon>Dothideomycetes incertae sedis</taxon>
        <taxon>Trypetheliales</taxon>
        <taxon>Trypetheliaceae</taxon>
        <taxon>Viridothelium</taxon>
    </lineage>
</organism>
<feature type="region of interest" description="Disordered" evidence="1">
    <location>
        <begin position="1"/>
        <end position="41"/>
    </location>
</feature>
<name>A0A6A6HI48_VIRVR</name>
<evidence type="ECO:0000256" key="1">
    <source>
        <dbReference type="SAM" id="MobiDB-lite"/>
    </source>
</evidence>
<feature type="compositionally biased region" description="Polar residues" evidence="1">
    <location>
        <begin position="18"/>
        <end position="39"/>
    </location>
</feature>
<keyword evidence="3" id="KW-1185">Reference proteome</keyword>
<gene>
    <name evidence="2" type="ORF">EV356DRAFT_520329</name>
</gene>
<dbReference type="EMBL" id="ML991778">
    <property type="protein sequence ID" value="KAF2237814.1"/>
    <property type="molecule type" value="Genomic_DNA"/>
</dbReference>
<dbReference type="Proteomes" id="UP000800092">
    <property type="component" value="Unassembled WGS sequence"/>
</dbReference>
<sequence length="315" mass="35328">MSEEPPSFSEIADGETLTPKNRQSFKCSTSCTSPSQMQESGLHVSDENIRTPESVLSALITLLPGVSLQRTIEIRDQVFSQIETRTFFIRVNSRASESVLGTTTAAELCNFFFYDLLSRPAHGRLHSIMEQFKAEQDSFSGEGPAAQTDKVAHSHSDYEPFASFFKSVAQVQRTASKPNNLLQQLYRIKAALDLHHEYKRLIDLAKNNDPGLKRVLNKHKAIPARGVSHATCIINYTSDKLGQDRQKFRSSLYHTKGFAVLEQELHAYLPELGRLCSKLAEDIYFPIVNGEPLGSNITLLLERGNMFPLLLEEPL</sequence>
<reference evidence="2" key="1">
    <citation type="journal article" date="2020" name="Stud. Mycol.">
        <title>101 Dothideomycetes genomes: a test case for predicting lifestyles and emergence of pathogens.</title>
        <authorList>
            <person name="Haridas S."/>
            <person name="Albert R."/>
            <person name="Binder M."/>
            <person name="Bloem J."/>
            <person name="Labutti K."/>
            <person name="Salamov A."/>
            <person name="Andreopoulos B."/>
            <person name="Baker S."/>
            <person name="Barry K."/>
            <person name="Bills G."/>
            <person name="Bluhm B."/>
            <person name="Cannon C."/>
            <person name="Castanera R."/>
            <person name="Culley D."/>
            <person name="Daum C."/>
            <person name="Ezra D."/>
            <person name="Gonzalez J."/>
            <person name="Henrissat B."/>
            <person name="Kuo A."/>
            <person name="Liang C."/>
            <person name="Lipzen A."/>
            <person name="Lutzoni F."/>
            <person name="Magnuson J."/>
            <person name="Mondo S."/>
            <person name="Nolan M."/>
            <person name="Ohm R."/>
            <person name="Pangilinan J."/>
            <person name="Park H.-J."/>
            <person name="Ramirez L."/>
            <person name="Alfaro M."/>
            <person name="Sun H."/>
            <person name="Tritt A."/>
            <person name="Yoshinaga Y."/>
            <person name="Zwiers L.-H."/>
            <person name="Turgeon B."/>
            <person name="Goodwin S."/>
            <person name="Spatafora J."/>
            <person name="Crous P."/>
            <person name="Grigoriev I."/>
        </authorList>
    </citation>
    <scope>NUCLEOTIDE SEQUENCE</scope>
    <source>
        <strain evidence="2">Tuck. ex Michener</strain>
    </source>
</reference>